<feature type="transmembrane region" description="Helical" evidence="1">
    <location>
        <begin position="28"/>
        <end position="48"/>
    </location>
</feature>
<sequence>MKVELILCLIKRNPLKINHKKRSRGGHAAWHFCYALILVFKVVCGRFGNALLTH</sequence>
<reference evidence="2 3" key="1">
    <citation type="submission" date="2019-09" db="EMBL/GenBank/DDBJ databases">
        <title>Draft genome sequencing and comparative genomics of hatchery-associated Vibrios.</title>
        <authorList>
            <person name="Kehlet-Delgado H."/>
            <person name="Mueller R.S."/>
        </authorList>
    </citation>
    <scope>NUCLEOTIDE SEQUENCE [LARGE SCALE GENOMIC DNA]</scope>
    <source>
        <strain evidence="2 3">081416A</strain>
    </source>
</reference>
<evidence type="ECO:0000313" key="3">
    <source>
        <dbReference type="Proteomes" id="UP000532247"/>
    </source>
</evidence>
<keyword evidence="1" id="KW-0472">Membrane</keyword>
<dbReference type="AntiFam" id="ANF00277">
    <property type="entry name" value="Spurious ORF (formerly Pfam entry PF11665)"/>
</dbReference>
<dbReference type="Proteomes" id="UP000532247">
    <property type="component" value="Unassembled WGS sequence"/>
</dbReference>
<name>A0A7Y4B4H5_VIBAL</name>
<protein>
    <submittedName>
        <fullName evidence="2">DUF3265 domain-containing protein</fullName>
    </submittedName>
</protein>
<keyword evidence="1" id="KW-0812">Transmembrane</keyword>
<dbReference type="EMBL" id="VTYF01000010">
    <property type="protein sequence ID" value="NOI10535.1"/>
    <property type="molecule type" value="Genomic_DNA"/>
</dbReference>
<evidence type="ECO:0000256" key="1">
    <source>
        <dbReference type="SAM" id="Phobius"/>
    </source>
</evidence>
<dbReference type="AlphaFoldDB" id="A0A7Y4B4H5"/>
<accession>A0A7Y4B4H5</accession>
<comment type="caution">
    <text evidence="2">The sequence shown here is derived from an EMBL/GenBank/DDBJ whole genome shotgun (WGS) entry which is preliminary data.</text>
</comment>
<proteinExistence type="predicted"/>
<evidence type="ECO:0000313" key="2">
    <source>
        <dbReference type="EMBL" id="NOI10535.1"/>
    </source>
</evidence>
<gene>
    <name evidence="2" type="ORF">F0254_17015</name>
</gene>
<organism evidence="2 3">
    <name type="scientific">Vibrio alginolyticus</name>
    <dbReference type="NCBI Taxonomy" id="663"/>
    <lineage>
        <taxon>Bacteria</taxon>
        <taxon>Pseudomonadati</taxon>
        <taxon>Pseudomonadota</taxon>
        <taxon>Gammaproteobacteria</taxon>
        <taxon>Vibrionales</taxon>
        <taxon>Vibrionaceae</taxon>
        <taxon>Vibrio</taxon>
    </lineage>
</organism>
<keyword evidence="1" id="KW-1133">Transmembrane helix</keyword>